<dbReference type="RefSeq" id="XP_033660881.1">
    <property type="nucleotide sequence ID" value="XM_033809547.1"/>
</dbReference>
<dbReference type="AlphaFoldDB" id="A0A6A6C2B5"/>
<evidence type="ECO:0000256" key="1">
    <source>
        <dbReference type="SAM" id="MobiDB-lite"/>
    </source>
</evidence>
<gene>
    <name evidence="2" type="ORF">M409DRAFT_29605</name>
</gene>
<feature type="compositionally biased region" description="Basic and acidic residues" evidence="1">
    <location>
        <begin position="257"/>
        <end position="279"/>
    </location>
</feature>
<evidence type="ECO:0000313" key="3">
    <source>
        <dbReference type="Proteomes" id="UP000799537"/>
    </source>
</evidence>
<feature type="region of interest" description="Disordered" evidence="1">
    <location>
        <begin position="12"/>
        <end position="59"/>
    </location>
</feature>
<organism evidence="2 3">
    <name type="scientific">Zasmidium cellare ATCC 36951</name>
    <dbReference type="NCBI Taxonomy" id="1080233"/>
    <lineage>
        <taxon>Eukaryota</taxon>
        <taxon>Fungi</taxon>
        <taxon>Dikarya</taxon>
        <taxon>Ascomycota</taxon>
        <taxon>Pezizomycotina</taxon>
        <taxon>Dothideomycetes</taxon>
        <taxon>Dothideomycetidae</taxon>
        <taxon>Mycosphaerellales</taxon>
        <taxon>Mycosphaerellaceae</taxon>
        <taxon>Zasmidium</taxon>
    </lineage>
</organism>
<name>A0A6A6C2B5_ZASCE</name>
<reference evidence="2" key="1">
    <citation type="journal article" date="2020" name="Stud. Mycol.">
        <title>101 Dothideomycetes genomes: a test case for predicting lifestyles and emergence of pathogens.</title>
        <authorList>
            <person name="Haridas S."/>
            <person name="Albert R."/>
            <person name="Binder M."/>
            <person name="Bloem J."/>
            <person name="Labutti K."/>
            <person name="Salamov A."/>
            <person name="Andreopoulos B."/>
            <person name="Baker S."/>
            <person name="Barry K."/>
            <person name="Bills G."/>
            <person name="Bluhm B."/>
            <person name="Cannon C."/>
            <person name="Castanera R."/>
            <person name="Culley D."/>
            <person name="Daum C."/>
            <person name="Ezra D."/>
            <person name="Gonzalez J."/>
            <person name="Henrissat B."/>
            <person name="Kuo A."/>
            <person name="Liang C."/>
            <person name="Lipzen A."/>
            <person name="Lutzoni F."/>
            <person name="Magnuson J."/>
            <person name="Mondo S."/>
            <person name="Nolan M."/>
            <person name="Ohm R."/>
            <person name="Pangilinan J."/>
            <person name="Park H.-J."/>
            <person name="Ramirez L."/>
            <person name="Alfaro M."/>
            <person name="Sun H."/>
            <person name="Tritt A."/>
            <person name="Yoshinaga Y."/>
            <person name="Zwiers L.-H."/>
            <person name="Turgeon B."/>
            <person name="Goodwin S."/>
            <person name="Spatafora J."/>
            <person name="Crous P."/>
            <person name="Grigoriev I."/>
        </authorList>
    </citation>
    <scope>NUCLEOTIDE SEQUENCE</scope>
    <source>
        <strain evidence="2">ATCC 36951</strain>
    </source>
</reference>
<dbReference type="OrthoDB" id="10676450at2759"/>
<dbReference type="EMBL" id="ML993631">
    <property type="protein sequence ID" value="KAF2159992.1"/>
    <property type="molecule type" value="Genomic_DNA"/>
</dbReference>
<proteinExistence type="predicted"/>
<protein>
    <submittedName>
        <fullName evidence="2">Uncharacterized protein</fullName>
    </submittedName>
</protein>
<keyword evidence="3" id="KW-1185">Reference proteome</keyword>
<evidence type="ECO:0000313" key="2">
    <source>
        <dbReference type="EMBL" id="KAF2159992.1"/>
    </source>
</evidence>
<dbReference type="Proteomes" id="UP000799537">
    <property type="component" value="Unassembled WGS sequence"/>
</dbReference>
<feature type="region of interest" description="Disordered" evidence="1">
    <location>
        <begin position="251"/>
        <end position="294"/>
    </location>
</feature>
<dbReference type="GeneID" id="54562819"/>
<sequence>MYPQHFNPWQTAHYHAHHPGPMVSTRRTPRDIAQPAPTNPPSEGHLTPNPLNTPPAQEIDPRFTGLLPMIYGADLTISHLSQDADTFTPFYRGRNSRVRADNDPTLDPVQGFIHPDDPIYKYGGPVYRVQHPTFGLMDTMVCNTDVCAVCNFQLPIAFAVPGPEESPTQGLPFVHTLRDCREVEEDGALQFWQTARHALFVEEYPASMERARVRFVNVGMLATREAMCCVPEECGECKGLVGMERLESQDGSLVVWKKKEGDGGGEKERAGEKDGDGGKKRAGSMGPPPKPQPK</sequence>
<accession>A0A6A6C2B5</accession>